<protein>
    <submittedName>
        <fullName evidence="1">Dynein light chain Tctex-type 1</fullName>
    </submittedName>
</protein>
<name>A0ABQ8UPI8_9EUKA</name>
<reference evidence="1" key="1">
    <citation type="journal article" date="2022" name="bioRxiv">
        <title>Genomics of Preaxostyla Flagellates Illuminates Evolutionary Transitions and the Path Towards Mitochondrial Loss.</title>
        <authorList>
            <person name="Novak L.V.F."/>
            <person name="Treitli S.C."/>
            <person name="Pyrih J."/>
            <person name="Halakuc P."/>
            <person name="Pipaliya S.V."/>
            <person name="Vacek V."/>
            <person name="Brzon O."/>
            <person name="Soukal P."/>
            <person name="Eme L."/>
            <person name="Dacks J.B."/>
            <person name="Karnkowska A."/>
            <person name="Elias M."/>
            <person name="Hampl V."/>
        </authorList>
    </citation>
    <scope>NUCLEOTIDE SEQUENCE</scope>
    <source>
        <strain evidence="1">RCP-MX</strain>
    </source>
</reference>
<dbReference type="EMBL" id="JAPMOS010000009">
    <property type="protein sequence ID" value="KAJ4461083.1"/>
    <property type="molecule type" value="Genomic_DNA"/>
</dbReference>
<organism evidence="1 2">
    <name type="scientific">Paratrimastix pyriformis</name>
    <dbReference type="NCBI Taxonomy" id="342808"/>
    <lineage>
        <taxon>Eukaryota</taxon>
        <taxon>Metamonada</taxon>
        <taxon>Preaxostyla</taxon>
        <taxon>Paratrimastigidae</taxon>
        <taxon>Paratrimastix</taxon>
    </lineage>
</organism>
<gene>
    <name evidence="1" type="ORF">PAPYR_2528</name>
</gene>
<dbReference type="Gene3D" id="3.30.1140.40">
    <property type="entry name" value="Tctex-1"/>
    <property type="match status" value="1"/>
</dbReference>
<sequence>MDDLQSSEEAAFVHEDVRSIVKEVVESTLGPLPQGKPYSHESVPEWIDTICSGITKRLASLHKPFKYVVSSVIMQKNGAGLHTASSCFWDNATDGSVVHPFEGKFLYCVTTVLGIQV</sequence>
<dbReference type="Proteomes" id="UP001141327">
    <property type="component" value="Unassembled WGS sequence"/>
</dbReference>
<dbReference type="InterPro" id="IPR005334">
    <property type="entry name" value="Tctex-1-like"/>
</dbReference>
<evidence type="ECO:0000313" key="1">
    <source>
        <dbReference type="EMBL" id="KAJ4461083.1"/>
    </source>
</evidence>
<dbReference type="CDD" id="cd21455">
    <property type="entry name" value="DLC-like_DYNLT1_DYNLT3"/>
    <property type="match status" value="1"/>
</dbReference>
<proteinExistence type="predicted"/>
<dbReference type="PANTHER" id="PTHR21255">
    <property type="entry name" value="T-COMPLEX-ASSOCIATED-TESTIS-EXPRESSED 1/ DYNEIN LIGHT CHAIN"/>
    <property type="match status" value="1"/>
</dbReference>
<dbReference type="PANTHER" id="PTHR21255:SF4">
    <property type="entry name" value="DYNEIN LIGHT CHAIN TCTEX-TYPE"/>
    <property type="match status" value="1"/>
</dbReference>
<evidence type="ECO:0000313" key="2">
    <source>
        <dbReference type="Proteomes" id="UP001141327"/>
    </source>
</evidence>
<accession>A0ABQ8UPI8</accession>
<keyword evidence="2" id="KW-1185">Reference proteome</keyword>
<comment type="caution">
    <text evidence="1">The sequence shown here is derived from an EMBL/GenBank/DDBJ whole genome shotgun (WGS) entry which is preliminary data.</text>
</comment>
<dbReference type="InterPro" id="IPR038586">
    <property type="entry name" value="Tctex-1-like_sf"/>
</dbReference>
<dbReference type="Pfam" id="PF03645">
    <property type="entry name" value="Tctex-1"/>
    <property type="match status" value="1"/>
</dbReference>